<gene>
    <name evidence="3" type="ORF">N7456_005747</name>
</gene>
<feature type="compositionally biased region" description="Polar residues" evidence="2">
    <location>
        <begin position="594"/>
        <end position="616"/>
    </location>
</feature>
<feature type="region of interest" description="Disordered" evidence="2">
    <location>
        <begin position="922"/>
        <end position="1003"/>
    </location>
</feature>
<evidence type="ECO:0008006" key="5">
    <source>
        <dbReference type="Google" id="ProtNLM"/>
    </source>
</evidence>
<feature type="coiled-coil region" evidence="1">
    <location>
        <begin position="246"/>
        <end position="306"/>
    </location>
</feature>
<protein>
    <recommendedName>
        <fullName evidence="5">Centrosomin N-terminal motif 1 domain-containing protein</fullName>
    </recommendedName>
</protein>
<evidence type="ECO:0000256" key="1">
    <source>
        <dbReference type="SAM" id="Coils"/>
    </source>
</evidence>
<sequence>MDAAAMEKGPRTQKRSVSVQKPPSHSKPAPVYHTETAPAAGSGRVSSKSRSSSPRAQSYLKFPSSQIGTDIATSPGHSSDRPQHPSLSRVKGRSNMYTPPRNNAERSWLNDQSPVRGGVRTPPQRYKVKKTIRADCDPTETPETGTPTLINPTSTLLQGLLKEERANRGSRGSISEDGAESPRTPDRNRVQEDTASEKARKVSQVSAAAQSQLKEMGVREMDQYVSKMTKLNFDLKLEIFHRTQQMGALEKKLERMMEMEEELNRLHGLEEEVVELRAINKQSQGLRDTNSQLRQELDTKDKAVEEAVQWICKLEAENDQLKTNGRTSSLSNRLVLDGPNAATPKAQITIDIPERTSSKRASLMSPELRQLSKAPSFLRDDNESTATLRSLYVPEKNKSYSALSQLTKSESFHTMAETLEPGSPRLSVLSECSELHPFDTPTKWNEADKLDIPIRKASSTISESMNSYASPTEREETKDDHIDRWIQDREENNQTIIRRRQNRASSDASKASVPMFTADLYSNKPRGRGRLDASLFGGARLPPTPDTMSTAYVTANNGSNGSIAARRSPKQDGEWFASRPLERRRSADEITGRPSFTGSDITDSMQTNCSDTPRVSTSNVESPTFFPFNTVASKANELLGPGSPNNPVLDTFNDPFRQNSNEEAPPSFTTPAQSPAKTVISDCQTIASLSDSPPLTPQDWIAAAKQGPRSRKERDRGLRIEPRPAEPHHLVISQTAFHDDASVDSFAFEPEVADVPTLDLETLDILEQPIAEEPTGPKVQASPEPEQKRRLSFRPPFFSRSHNAASRRLQSSPIAPDFEDDDEDGAPSPIIPKTRNAAAANRRPMSQIISNSNDIYSSSLPLNEGFGGSFGGPRALHQSFMEAREPPHRDSATLSARPTTSHSVEHKRRSSLGIFGWMKGVGGKRSESATPVVSDRFSVSEAESKENRASSRLGQDNGFVDERSETPDSMDAPVVRPRSEMTMRSDDTSRRPRYVGRRARRVN</sequence>
<feature type="compositionally biased region" description="Low complexity" evidence="2">
    <location>
        <begin position="42"/>
        <end position="58"/>
    </location>
</feature>
<feature type="compositionally biased region" description="Polar residues" evidence="2">
    <location>
        <begin position="892"/>
        <end position="902"/>
    </location>
</feature>
<feature type="compositionally biased region" description="Basic residues" evidence="2">
    <location>
        <begin position="991"/>
        <end position="1003"/>
    </location>
</feature>
<reference evidence="3" key="1">
    <citation type="submission" date="2022-11" db="EMBL/GenBank/DDBJ databases">
        <authorList>
            <person name="Petersen C."/>
        </authorList>
    </citation>
    <scope>NUCLEOTIDE SEQUENCE</scope>
    <source>
        <strain evidence="3">IBT 30069</strain>
    </source>
</reference>
<feature type="region of interest" description="Disordered" evidence="2">
    <location>
        <begin position="769"/>
        <end position="843"/>
    </location>
</feature>
<feature type="compositionally biased region" description="Basic and acidic residues" evidence="2">
    <location>
        <begin position="183"/>
        <end position="200"/>
    </location>
</feature>
<feature type="compositionally biased region" description="Polar residues" evidence="2">
    <location>
        <begin position="63"/>
        <end position="77"/>
    </location>
</feature>
<organism evidence="3 4">
    <name type="scientific">Penicillium angulare</name>
    <dbReference type="NCBI Taxonomy" id="116970"/>
    <lineage>
        <taxon>Eukaryota</taxon>
        <taxon>Fungi</taxon>
        <taxon>Dikarya</taxon>
        <taxon>Ascomycota</taxon>
        <taxon>Pezizomycotina</taxon>
        <taxon>Eurotiomycetes</taxon>
        <taxon>Eurotiomycetidae</taxon>
        <taxon>Eurotiales</taxon>
        <taxon>Aspergillaceae</taxon>
        <taxon>Penicillium</taxon>
    </lineage>
</organism>
<feature type="compositionally biased region" description="Basic and acidic residues" evidence="2">
    <location>
        <begin position="977"/>
        <end position="990"/>
    </location>
</feature>
<reference evidence="3" key="2">
    <citation type="journal article" date="2023" name="IMA Fungus">
        <title>Comparative genomic study of the Penicillium genus elucidates a diverse pangenome and 15 lateral gene transfer events.</title>
        <authorList>
            <person name="Petersen C."/>
            <person name="Sorensen T."/>
            <person name="Nielsen M.R."/>
            <person name="Sondergaard T.E."/>
            <person name="Sorensen J.L."/>
            <person name="Fitzpatrick D.A."/>
            <person name="Frisvad J.C."/>
            <person name="Nielsen K.L."/>
        </authorList>
    </citation>
    <scope>NUCLEOTIDE SEQUENCE</scope>
    <source>
        <strain evidence="3">IBT 30069</strain>
    </source>
</reference>
<feature type="compositionally biased region" description="Polar residues" evidence="2">
    <location>
        <begin position="656"/>
        <end position="674"/>
    </location>
</feature>
<feature type="region of interest" description="Disordered" evidence="2">
    <location>
        <begin position="590"/>
        <end position="616"/>
    </location>
</feature>
<evidence type="ECO:0000313" key="3">
    <source>
        <dbReference type="EMBL" id="KAJ5109072.1"/>
    </source>
</evidence>
<comment type="caution">
    <text evidence="3">The sequence shown here is derived from an EMBL/GenBank/DDBJ whole genome shotgun (WGS) entry which is preliminary data.</text>
</comment>
<feature type="region of interest" description="Disordered" evidence="2">
    <location>
        <begin position="655"/>
        <end position="674"/>
    </location>
</feature>
<feature type="region of interest" description="Disordered" evidence="2">
    <location>
        <begin position="458"/>
        <end position="479"/>
    </location>
</feature>
<dbReference type="OrthoDB" id="10251744at2759"/>
<feature type="region of interest" description="Disordered" evidence="2">
    <location>
        <begin position="1"/>
        <end position="206"/>
    </location>
</feature>
<keyword evidence="4" id="KW-1185">Reference proteome</keyword>
<feature type="region of interest" description="Disordered" evidence="2">
    <location>
        <begin position="883"/>
        <end position="907"/>
    </location>
</feature>
<evidence type="ECO:0000313" key="4">
    <source>
        <dbReference type="Proteomes" id="UP001149165"/>
    </source>
</evidence>
<evidence type="ECO:0000256" key="2">
    <source>
        <dbReference type="SAM" id="MobiDB-lite"/>
    </source>
</evidence>
<dbReference type="EMBL" id="JAPQKH010000003">
    <property type="protein sequence ID" value="KAJ5109072.1"/>
    <property type="molecule type" value="Genomic_DNA"/>
</dbReference>
<dbReference type="Proteomes" id="UP001149165">
    <property type="component" value="Unassembled WGS sequence"/>
</dbReference>
<feature type="compositionally biased region" description="Low complexity" evidence="2">
    <location>
        <begin position="139"/>
        <end position="148"/>
    </location>
</feature>
<dbReference type="AlphaFoldDB" id="A0A9W9G0P6"/>
<accession>A0A9W9G0P6</accession>
<name>A0A9W9G0P6_9EURO</name>
<feature type="compositionally biased region" description="Polar residues" evidence="2">
    <location>
        <begin position="802"/>
        <end position="813"/>
    </location>
</feature>
<proteinExistence type="predicted"/>
<keyword evidence="1" id="KW-0175">Coiled coil</keyword>
<feature type="compositionally biased region" description="Polar residues" evidence="2">
    <location>
        <begin position="458"/>
        <end position="470"/>
    </location>
</feature>